<dbReference type="InterPro" id="IPR037402">
    <property type="entry name" value="YidZ_PBP2"/>
</dbReference>
<name>A0ABT3GXP4_9RHOB</name>
<evidence type="ECO:0000256" key="4">
    <source>
        <dbReference type="ARBA" id="ARBA00023163"/>
    </source>
</evidence>
<dbReference type="Proteomes" id="UP001208938">
    <property type="component" value="Unassembled WGS sequence"/>
</dbReference>
<keyword evidence="7" id="KW-1185">Reference proteome</keyword>
<proteinExistence type="inferred from homology"/>
<feature type="domain" description="HTH lysR-type" evidence="5">
    <location>
        <begin position="9"/>
        <end position="66"/>
    </location>
</feature>
<dbReference type="Gene3D" id="3.40.190.10">
    <property type="entry name" value="Periplasmic binding protein-like II"/>
    <property type="match status" value="2"/>
</dbReference>
<dbReference type="InterPro" id="IPR050389">
    <property type="entry name" value="LysR-type_TF"/>
</dbReference>
<keyword evidence="2" id="KW-0805">Transcription regulation</keyword>
<dbReference type="Pfam" id="PF03466">
    <property type="entry name" value="LysR_substrate"/>
    <property type="match status" value="1"/>
</dbReference>
<dbReference type="EMBL" id="JAPDFL010000001">
    <property type="protein sequence ID" value="MCW1932287.1"/>
    <property type="molecule type" value="Genomic_DNA"/>
</dbReference>
<dbReference type="InterPro" id="IPR000847">
    <property type="entry name" value="LysR_HTH_N"/>
</dbReference>
<evidence type="ECO:0000256" key="1">
    <source>
        <dbReference type="ARBA" id="ARBA00009437"/>
    </source>
</evidence>
<accession>A0ABT3GXP4</accession>
<evidence type="ECO:0000256" key="2">
    <source>
        <dbReference type="ARBA" id="ARBA00023015"/>
    </source>
</evidence>
<evidence type="ECO:0000313" key="7">
    <source>
        <dbReference type="Proteomes" id="UP001208938"/>
    </source>
</evidence>
<reference evidence="6 7" key="1">
    <citation type="submission" date="2022-10" db="EMBL/GenBank/DDBJ databases">
        <title>Pararhodobacter sp. nov., isolated from marine algae.</title>
        <authorList>
            <person name="Choi B.J."/>
            <person name="Kim J.M."/>
            <person name="Lee J.K."/>
            <person name="Choi D.G."/>
            <person name="Jeon C.O."/>
        </authorList>
    </citation>
    <scope>NUCLEOTIDE SEQUENCE [LARGE SCALE GENOMIC DNA]</scope>
    <source>
        <strain evidence="6 7">ZQ420</strain>
    </source>
</reference>
<dbReference type="RefSeq" id="WP_264505304.1">
    <property type="nucleotide sequence ID" value="NZ_JAPDFL010000001.1"/>
</dbReference>
<protein>
    <submittedName>
        <fullName evidence="6">LysR family transcriptional regulator</fullName>
    </submittedName>
</protein>
<dbReference type="CDD" id="cd08417">
    <property type="entry name" value="PBP2_Nitroaromatics_like"/>
    <property type="match status" value="1"/>
</dbReference>
<dbReference type="InterPro" id="IPR036390">
    <property type="entry name" value="WH_DNA-bd_sf"/>
</dbReference>
<evidence type="ECO:0000259" key="5">
    <source>
        <dbReference type="PROSITE" id="PS50931"/>
    </source>
</evidence>
<keyword evidence="4" id="KW-0804">Transcription</keyword>
<dbReference type="SUPFAM" id="SSF53850">
    <property type="entry name" value="Periplasmic binding protein-like II"/>
    <property type="match status" value="1"/>
</dbReference>
<dbReference type="Pfam" id="PF00126">
    <property type="entry name" value="HTH_1"/>
    <property type="match status" value="1"/>
</dbReference>
<dbReference type="SUPFAM" id="SSF46785">
    <property type="entry name" value="Winged helix' DNA-binding domain"/>
    <property type="match status" value="1"/>
</dbReference>
<gene>
    <name evidence="6" type="ORF">OKW52_08450</name>
</gene>
<comment type="caution">
    <text evidence="6">The sequence shown here is derived from an EMBL/GenBank/DDBJ whole genome shotgun (WGS) entry which is preliminary data.</text>
</comment>
<sequence length="312" mass="34614">MKNIDIPSLDLKALHLLCRIHDAGSLSLAAERSGIAQSTASHTLERLRQALGDPLFHRAPRGMRATARCEAIIAQLRPLLDSVHDLGREADFDIARESAPYTIAGNFYERCLILPPLLRLLRREAPNLPVTVIPADFSPQRLLQEHRCDLALSPVPLGHGKLRAQTLFTEAYACFVDPSSHIAQQGLDLDGFAQARHLGVVYAEGWRPFWQAELARQGIGFEPVVRVPSFGGVERLILDSDLVLTAPARLAELFCPILTAVPAPFDSVLTLRMLWSPATDSSPRHRWMRDAVLRACRESRGDAPDDPQNFTF</sequence>
<comment type="similarity">
    <text evidence="1">Belongs to the LysR transcriptional regulatory family.</text>
</comment>
<dbReference type="Gene3D" id="1.10.10.10">
    <property type="entry name" value="Winged helix-like DNA-binding domain superfamily/Winged helix DNA-binding domain"/>
    <property type="match status" value="1"/>
</dbReference>
<evidence type="ECO:0000313" key="6">
    <source>
        <dbReference type="EMBL" id="MCW1932287.1"/>
    </source>
</evidence>
<dbReference type="InterPro" id="IPR005119">
    <property type="entry name" value="LysR_subst-bd"/>
</dbReference>
<evidence type="ECO:0000256" key="3">
    <source>
        <dbReference type="ARBA" id="ARBA00023125"/>
    </source>
</evidence>
<dbReference type="InterPro" id="IPR036388">
    <property type="entry name" value="WH-like_DNA-bd_sf"/>
</dbReference>
<dbReference type="PROSITE" id="PS50931">
    <property type="entry name" value="HTH_LYSR"/>
    <property type="match status" value="1"/>
</dbReference>
<dbReference type="PANTHER" id="PTHR30118">
    <property type="entry name" value="HTH-TYPE TRANSCRIPTIONAL REGULATOR LEUO-RELATED"/>
    <property type="match status" value="1"/>
</dbReference>
<organism evidence="6 7">
    <name type="scientific">Pararhodobacter zhoushanensis</name>
    <dbReference type="NCBI Taxonomy" id="2479545"/>
    <lineage>
        <taxon>Bacteria</taxon>
        <taxon>Pseudomonadati</taxon>
        <taxon>Pseudomonadota</taxon>
        <taxon>Alphaproteobacteria</taxon>
        <taxon>Rhodobacterales</taxon>
        <taxon>Paracoccaceae</taxon>
        <taxon>Pararhodobacter</taxon>
    </lineage>
</organism>
<keyword evidence="3" id="KW-0238">DNA-binding</keyword>
<dbReference type="PANTHER" id="PTHR30118:SF6">
    <property type="entry name" value="HTH-TYPE TRANSCRIPTIONAL REGULATOR LEUO"/>
    <property type="match status" value="1"/>
</dbReference>